<comment type="subcellular location">
    <subcellularLocation>
        <location evidence="3">Mitochondrion inner membrane</location>
        <topology evidence="3">Peripheral membrane protein</topology>
    </subcellularLocation>
    <subcellularLocation>
        <location evidence="2">Mitochondrion intermembrane space</location>
    </subcellularLocation>
</comment>
<reference evidence="18 19" key="1">
    <citation type="journal article" date="2018" name="Evol. Lett.">
        <title>Horizontal gene cluster transfer increased hallucinogenic mushroom diversity.</title>
        <authorList>
            <person name="Reynolds H.T."/>
            <person name="Vijayakumar V."/>
            <person name="Gluck-Thaler E."/>
            <person name="Korotkin H.B."/>
            <person name="Matheny P.B."/>
            <person name="Slot J.C."/>
        </authorList>
    </citation>
    <scope>NUCLEOTIDE SEQUENCE [LARGE SCALE GENOMIC DNA]</scope>
    <source>
        <strain evidence="18 19">SRW20</strain>
    </source>
</reference>
<keyword evidence="7" id="KW-0813">Transport</keyword>
<feature type="region of interest" description="Disordered" evidence="17">
    <location>
        <begin position="794"/>
        <end position="828"/>
    </location>
</feature>
<evidence type="ECO:0000256" key="15">
    <source>
        <dbReference type="ARBA" id="ARBA00032739"/>
    </source>
</evidence>
<evidence type="ECO:0000256" key="2">
    <source>
        <dbReference type="ARBA" id="ARBA00004569"/>
    </source>
</evidence>
<gene>
    <name evidence="18" type="ORF">CVT26_006024</name>
</gene>
<evidence type="ECO:0000256" key="9">
    <source>
        <dbReference type="ARBA" id="ARBA00022792"/>
    </source>
</evidence>
<dbReference type="InterPro" id="IPR019342">
    <property type="entry name" value="NADH_UbQ_OxRdtase_FeS-su5"/>
</dbReference>
<dbReference type="AlphaFoldDB" id="A0A409Y1G8"/>
<organism evidence="18 19">
    <name type="scientific">Gymnopilus dilepis</name>
    <dbReference type="NCBI Taxonomy" id="231916"/>
    <lineage>
        <taxon>Eukaryota</taxon>
        <taxon>Fungi</taxon>
        <taxon>Dikarya</taxon>
        <taxon>Basidiomycota</taxon>
        <taxon>Agaricomycotina</taxon>
        <taxon>Agaricomycetes</taxon>
        <taxon>Agaricomycetidae</taxon>
        <taxon>Agaricales</taxon>
        <taxon>Agaricineae</taxon>
        <taxon>Hymenogastraceae</taxon>
        <taxon>Gymnopilus</taxon>
    </lineage>
</organism>
<dbReference type="GO" id="GO:0032981">
    <property type="term" value="P:mitochondrial respiratory chain complex I assembly"/>
    <property type="evidence" value="ECO:0007669"/>
    <property type="project" value="TreeGrafter"/>
</dbReference>
<evidence type="ECO:0000256" key="3">
    <source>
        <dbReference type="ARBA" id="ARBA00004637"/>
    </source>
</evidence>
<evidence type="ECO:0000256" key="6">
    <source>
        <dbReference type="ARBA" id="ARBA00013482"/>
    </source>
</evidence>
<dbReference type="PROSITE" id="PS51808">
    <property type="entry name" value="CHCH"/>
    <property type="match status" value="1"/>
</dbReference>
<dbReference type="PANTHER" id="PTHR15224">
    <property type="entry name" value="NADH DEHYDROGENASE [UBIQUINONE] IRON-SULFUR PROTEIN 5"/>
    <property type="match status" value="1"/>
</dbReference>
<keyword evidence="11" id="KW-0496">Mitochondrion</keyword>
<dbReference type="InParanoid" id="A0A409Y1G8"/>
<evidence type="ECO:0000256" key="11">
    <source>
        <dbReference type="ARBA" id="ARBA00023128"/>
    </source>
</evidence>
<evidence type="ECO:0000256" key="13">
    <source>
        <dbReference type="ARBA" id="ARBA00023157"/>
    </source>
</evidence>
<comment type="similarity">
    <text evidence="4">Belongs to the complex I NDUFS5 subunit family.</text>
</comment>
<dbReference type="STRING" id="231916.A0A409Y1G8"/>
<dbReference type="CDD" id="cd24141">
    <property type="entry name" value="NDUFS5-like"/>
    <property type="match status" value="1"/>
</dbReference>
<evidence type="ECO:0000256" key="7">
    <source>
        <dbReference type="ARBA" id="ARBA00022448"/>
    </source>
</evidence>
<evidence type="ECO:0000313" key="19">
    <source>
        <dbReference type="Proteomes" id="UP000284706"/>
    </source>
</evidence>
<dbReference type="OrthoDB" id="9992197at2759"/>
<comment type="function">
    <text evidence="1">Accessory subunit of the mitochondrial membrane respiratory chain NADH dehydrogenase (Complex I), that is believed not to be involved in catalysis. Complex I functions in the transfer of electrons from NADH to the respiratory chain. The immediate electron acceptor for the enzyme is believed to be ubiquinone.</text>
</comment>
<evidence type="ECO:0000256" key="10">
    <source>
        <dbReference type="ARBA" id="ARBA00022982"/>
    </source>
</evidence>
<dbReference type="EMBL" id="NHYE01001319">
    <property type="protein sequence ID" value="PPQ96855.1"/>
    <property type="molecule type" value="Genomic_DNA"/>
</dbReference>
<protein>
    <recommendedName>
        <fullName evidence="6">NADH dehydrogenase [ubiquinone] iron-sulfur protein 5</fullName>
    </recommendedName>
    <alternativeName>
        <fullName evidence="14">Complex I-15 kDa</fullName>
    </alternativeName>
    <alternativeName>
        <fullName evidence="15">NADH-ubiquinone oxidoreductase 15 kDa subunit</fullName>
    </alternativeName>
</protein>
<evidence type="ECO:0000256" key="14">
    <source>
        <dbReference type="ARBA" id="ARBA00031222"/>
    </source>
</evidence>
<feature type="disulfide bond" evidence="16">
    <location>
        <begin position="749"/>
        <end position="759"/>
    </location>
</feature>
<comment type="subunit">
    <text evidence="5">Mammalian complex I is composed of 45 different subunits. This is a component of the iron-sulfur (IP) fragment of the enzyme.</text>
</comment>
<evidence type="ECO:0000256" key="5">
    <source>
        <dbReference type="ARBA" id="ARBA00011261"/>
    </source>
</evidence>
<dbReference type="GO" id="GO:0005758">
    <property type="term" value="C:mitochondrial intermembrane space"/>
    <property type="evidence" value="ECO:0007669"/>
    <property type="project" value="UniProtKB-SubCell"/>
</dbReference>
<proteinExistence type="inferred from homology"/>
<name>A0A409Y1G8_9AGAR</name>
<evidence type="ECO:0000256" key="1">
    <source>
        <dbReference type="ARBA" id="ARBA00003195"/>
    </source>
</evidence>
<dbReference type="GO" id="GO:0005743">
    <property type="term" value="C:mitochondrial inner membrane"/>
    <property type="evidence" value="ECO:0007669"/>
    <property type="project" value="UniProtKB-SubCell"/>
</dbReference>
<keyword evidence="8" id="KW-0679">Respiratory chain</keyword>
<evidence type="ECO:0000313" key="18">
    <source>
        <dbReference type="EMBL" id="PPQ96855.1"/>
    </source>
</evidence>
<keyword evidence="10" id="KW-0249">Electron transport</keyword>
<keyword evidence="19" id="KW-1185">Reference proteome</keyword>
<evidence type="ECO:0000256" key="8">
    <source>
        <dbReference type="ARBA" id="ARBA00022660"/>
    </source>
</evidence>
<keyword evidence="12" id="KW-0472">Membrane</keyword>
<evidence type="ECO:0000256" key="16">
    <source>
        <dbReference type="PIRSR" id="PIRSR619342-50"/>
    </source>
</evidence>
<keyword evidence="13 16" id="KW-1015">Disulfide bond</keyword>
<evidence type="ECO:0000256" key="17">
    <source>
        <dbReference type="SAM" id="MobiDB-lite"/>
    </source>
</evidence>
<dbReference type="PANTHER" id="PTHR15224:SF1">
    <property type="entry name" value="NADH DEHYDROGENASE [UBIQUINONE] IRON-SULFUR PROTEIN 5"/>
    <property type="match status" value="1"/>
</dbReference>
<sequence length="828" mass="93866">MPQSQLPQEILNLIIDFVAQDARTQKDQMDALLACTFVASRLNASCKRYLFSNIVFPVDDKVRKRAKGFLKVLDGSSADLVRCIRSFTLLIDARSISSESYTNTRSDRLYKRVGSMLVGLYAKLGLRENHLHNVLQRLGHAYLHTLRIHAHHGVLEWGRITNSFQEALYALRCQETLQTFEVINITQIDRTFLAHGAPANNLRALRFWNASILPSLVNGVNMSLSVVEIKNLGHVDRFEFHPHSNFQYPFGPLKQPLPNLRTLVLSLPRQRNAMDHLCETLENFFPSVESLKIQDYVLDPASENPEAVFGRLSLTLSRLPKWRHLEIDVPLRPWDCFFLSILTLIFITRHGDRPFNIESLTIGVSMPSEPVDGAPHIRERYAHYLKTGLSIFDLSSNTPVIMNTQRARGPRLPQELFDHIIDLIACTAGDSDVKKKLTALRACSLVSKPFNLTCRKHCFSEIILYADGSVQKRSKRLLNVLLNAGNGGLVQYIRIFRIIISSQPLPQDISKLAPVTRRQRAASHLKRFGRKVGLWTNYLVDVLNVITGAPLHQLTIGTWYGMRPLDWRNFSDEFIAPLLVMRLRPGLKILRLYNILNLDESFVLEGAPTATLDALYLSNVDFKRSASLPLAQFNMGSLRPIQHLEFSPTPRFWKSALTRAMMVRPAHTFSNLWSLVIPFPDEPAVLKLFCKLVQSLSSTLLDLEIRNFPGDLETAPNIQPFSEARLQSGFGWGGGRSRCFVYWQEFQKCYIQSENPNECRPQSADYLECLHHTKEIKRAEAIRDEVERQQLHRAHQTRKAAETTAGGAITGVGLIAREKPEEGGGGSK</sequence>
<evidence type="ECO:0000256" key="12">
    <source>
        <dbReference type="ARBA" id="ARBA00023136"/>
    </source>
</evidence>
<keyword evidence="9" id="KW-0999">Mitochondrion inner membrane</keyword>
<feature type="disulfide bond" evidence="16">
    <location>
        <begin position="739"/>
        <end position="769"/>
    </location>
</feature>
<accession>A0A409Y1G8</accession>
<evidence type="ECO:0000256" key="4">
    <source>
        <dbReference type="ARBA" id="ARBA00007372"/>
    </source>
</evidence>
<feature type="compositionally biased region" description="Low complexity" evidence="17">
    <location>
        <begin position="802"/>
        <end position="813"/>
    </location>
</feature>
<dbReference type="Proteomes" id="UP000284706">
    <property type="component" value="Unassembled WGS sequence"/>
</dbReference>
<comment type="caution">
    <text evidence="18">The sequence shown here is derived from an EMBL/GenBank/DDBJ whole genome shotgun (WGS) entry which is preliminary data.</text>
</comment>